<feature type="binding site" evidence="2">
    <location>
        <position position="201"/>
    </location>
    <ligand>
        <name>Mn(2+)</name>
        <dbReference type="ChEBI" id="CHEBI:29035"/>
        <label>2</label>
    </ligand>
</feature>
<dbReference type="Proteomes" id="UP000574769">
    <property type="component" value="Unassembled WGS sequence"/>
</dbReference>
<organism evidence="5 6">
    <name type="scientific">Sphingomonas abaci</name>
    <dbReference type="NCBI Taxonomy" id="237611"/>
    <lineage>
        <taxon>Bacteria</taxon>
        <taxon>Pseudomonadati</taxon>
        <taxon>Pseudomonadota</taxon>
        <taxon>Alphaproteobacteria</taxon>
        <taxon>Sphingomonadales</taxon>
        <taxon>Sphingomonadaceae</taxon>
        <taxon>Sphingomonas</taxon>
    </lineage>
</organism>
<dbReference type="GO" id="GO:0046872">
    <property type="term" value="F:metal ion binding"/>
    <property type="evidence" value="ECO:0007669"/>
    <property type="project" value="UniProtKB-KW"/>
</dbReference>
<dbReference type="EC" id="3.5.1.32" evidence="5"/>
<proteinExistence type="predicted"/>
<sequence length="449" mass="47467">MRHSRTALMAALLGFSSAASAQGFDPVAARAAIDKTLNQQYPALDALYKDLHAHPELGFQEIRTAALLAARMRKLGFAVTEHVGKTGIVAVYRNGPGPVVMVRTELDGLPMEEKTGLPYASKAQQTVDGKSTYTDHACGHDIHMAWWVGAAEALVAMKDRWHGTLVFVGQPAEEIVSGAKAMLDDGLFTKYPKPDYGFAAHVFPFPTGQVIVKQGVTTSATDNFAITFKGIGSHGSTPDKGIDPVVQGAHFVADVQTVISRRKDPQKYGVVTVGSFQAGTVANIIPDHAVLQMTLRSFDPAVRKLLMEGVTKTANAVASMADAPAPEIKYLFGTGEVVNDVALADKTAAMLKSALGDKAVMLVPAAVPGGNGSEDYSEFVAAGMPKSVFFAIGGYDPKTIAQYAAQNKPVPVNHSPLFAPVPEPTIRRGVEALALAVLSVTTDSASGKR</sequence>
<evidence type="ECO:0000256" key="2">
    <source>
        <dbReference type="PIRSR" id="PIRSR005962-1"/>
    </source>
</evidence>
<keyword evidence="3" id="KW-0732">Signal</keyword>
<dbReference type="Pfam" id="PF01546">
    <property type="entry name" value="Peptidase_M20"/>
    <property type="match status" value="1"/>
</dbReference>
<dbReference type="InterPro" id="IPR017439">
    <property type="entry name" value="Amidohydrolase"/>
</dbReference>
<dbReference type="Gene3D" id="3.40.630.10">
    <property type="entry name" value="Zn peptidases"/>
    <property type="match status" value="1"/>
</dbReference>
<dbReference type="GO" id="GO:0047980">
    <property type="term" value="F:hippurate hydrolase activity"/>
    <property type="evidence" value="ECO:0007669"/>
    <property type="project" value="UniProtKB-EC"/>
</dbReference>
<reference evidence="5 6" key="1">
    <citation type="submission" date="2020-08" db="EMBL/GenBank/DDBJ databases">
        <title>Genomic Encyclopedia of Type Strains, Phase IV (KMG-IV): sequencing the most valuable type-strain genomes for metagenomic binning, comparative biology and taxonomic classification.</title>
        <authorList>
            <person name="Goeker M."/>
        </authorList>
    </citation>
    <scope>NUCLEOTIDE SEQUENCE [LARGE SCALE GENOMIC DNA]</scope>
    <source>
        <strain evidence="5 6">DSM 15867</strain>
    </source>
</reference>
<dbReference type="SUPFAM" id="SSF53187">
    <property type="entry name" value="Zn-dependent exopeptidases"/>
    <property type="match status" value="1"/>
</dbReference>
<dbReference type="AlphaFoldDB" id="A0A7W7AHV7"/>
<keyword evidence="2" id="KW-0464">Manganese</keyword>
<dbReference type="InterPro" id="IPR011650">
    <property type="entry name" value="Peptidase_M20_dimer"/>
</dbReference>
<feature type="binding site" evidence="2">
    <location>
        <position position="174"/>
    </location>
    <ligand>
        <name>Mn(2+)</name>
        <dbReference type="ChEBI" id="CHEBI:29035"/>
        <label>2</label>
    </ligand>
</feature>
<evidence type="ECO:0000313" key="6">
    <source>
        <dbReference type="Proteomes" id="UP000574769"/>
    </source>
</evidence>
<comment type="caution">
    <text evidence="5">The sequence shown here is derived from an EMBL/GenBank/DDBJ whole genome shotgun (WGS) entry which is preliminary data.</text>
</comment>
<keyword evidence="1 5" id="KW-0378">Hydrolase</keyword>
<dbReference type="PANTHER" id="PTHR11014:SF63">
    <property type="entry name" value="METALLOPEPTIDASE, PUTATIVE (AFU_ORTHOLOGUE AFUA_6G09600)-RELATED"/>
    <property type="match status" value="1"/>
</dbReference>
<gene>
    <name evidence="5" type="ORF">GGQ96_001422</name>
</gene>
<feature type="domain" description="Peptidase M20 dimerisation" evidence="4">
    <location>
        <begin position="224"/>
        <end position="313"/>
    </location>
</feature>
<dbReference type="NCBIfam" id="TIGR01891">
    <property type="entry name" value="amidohydrolases"/>
    <property type="match status" value="1"/>
</dbReference>
<evidence type="ECO:0000313" key="5">
    <source>
        <dbReference type="EMBL" id="MBB4617302.1"/>
    </source>
</evidence>
<name>A0A7W7AHV7_9SPHN</name>
<dbReference type="RefSeq" id="WP_184112968.1">
    <property type="nucleotide sequence ID" value="NZ_JACHNY010000002.1"/>
</dbReference>
<dbReference type="PANTHER" id="PTHR11014">
    <property type="entry name" value="PEPTIDASE M20 FAMILY MEMBER"/>
    <property type="match status" value="1"/>
</dbReference>
<evidence type="ECO:0000256" key="1">
    <source>
        <dbReference type="ARBA" id="ARBA00022801"/>
    </source>
</evidence>
<feature type="binding site" evidence="2">
    <location>
        <position position="138"/>
    </location>
    <ligand>
        <name>Mn(2+)</name>
        <dbReference type="ChEBI" id="CHEBI:29035"/>
        <label>2</label>
    </ligand>
</feature>
<comment type="cofactor">
    <cofactor evidence="2">
        <name>Mn(2+)</name>
        <dbReference type="ChEBI" id="CHEBI:29035"/>
    </cofactor>
    <text evidence="2">The Mn(2+) ion enhances activity.</text>
</comment>
<feature type="signal peptide" evidence="3">
    <location>
        <begin position="1"/>
        <end position="21"/>
    </location>
</feature>
<dbReference type="Gene3D" id="3.30.70.360">
    <property type="match status" value="1"/>
</dbReference>
<evidence type="ECO:0000256" key="3">
    <source>
        <dbReference type="SAM" id="SignalP"/>
    </source>
</evidence>
<dbReference type="SUPFAM" id="SSF55031">
    <property type="entry name" value="Bacterial exopeptidase dimerisation domain"/>
    <property type="match status" value="1"/>
</dbReference>
<dbReference type="EMBL" id="JACHNY010000002">
    <property type="protein sequence ID" value="MBB4617302.1"/>
    <property type="molecule type" value="Genomic_DNA"/>
</dbReference>
<dbReference type="InterPro" id="IPR002933">
    <property type="entry name" value="Peptidase_M20"/>
</dbReference>
<dbReference type="InterPro" id="IPR036264">
    <property type="entry name" value="Bact_exopeptidase_dim_dom"/>
</dbReference>
<dbReference type="PIRSF" id="PIRSF005962">
    <property type="entry name" value="Pept_M20D_amidohydro"/>
    <property type="match status" value="1"/>
</dbReference>
<keyword evidence="6" id="KW-1185">Reference proteome</keyword>
<accession>A0A7W7AHV7</accession>
<protein>
    <submittedName>
        <fullName evidence="5">Hippurate hydrolase</fullName>
        <ecNumber evidence="5">3.5.1.32</ecNumber>
    </submittedName>
</protein>
<feature type="chain" id="PRO_5031173327" evidence="3">
    <location>
        <begin position="22"/>
        <end position="449"/>
    </location>
</feature>
<dbReference type="Pfam" id="PF07687">
    <property type="entry name" value="M20_dimer"/>
    <property type="match status" value="1"/>
</dbReference>
<keyword evidence="2" id="KW-0479">Metal-binding</keyword>
<feature type="binding site" evidence="2">
    <location>
        <position position="140"/>
    </location>
    <ligand>
        <name>Mn(2+)</name>
        <dbReference type="ChEBI" id="CHEBI:29035"/>
        <label>2</label>
    </ligand>
</feature>
<evidence type="ECO:0000259" key="4">
    <source>
        <dbReference type="Pfam" id="PF07687"/>
    </source>
</evidence>
<feature type="binding site" evidence="2">
    <location>
        <position position="414"/>
    </location>
    <ligand>
        <name>Mn(2+)</name>
        <dbReference type="ChEBI" id="CHEBI:29035"/>
        <label>2</label>
    </ligand>
</feature>